<dbReference type="InterPro" id="IPR035994">
    <property type="entry name" value="Nucleoside_phosphorylase_sf"/>
</dbReference>
<dbReference type="InterPro" id="IPR015943">
    <property type="entry name" value="WD40/YVTN_repeat-like_dom_sf"/>
</dbReference>
<feature type="repeat" description="WD" evidence="3">
    <location>
        <begin position="1022"/>
        <end position="1063"/>
    </location>
</feature>
<feature type="repeat" description="WD" evidence="3">
    <location>
        <begin position="1420"/>
        <end position="1454"/>
    </location>
</feature>
<evidence type="ECO:0000313" key="6">
    <source>
        <dbReference type="EMBL" id="KAJ5519812.1"/>
    </source>
</evidence>
<evidence type="ECO:0000256" key="1">
    <source>
        <dbReference type="ARBA" id="ARBA00022574"/>
    </source>
</evidence>
<dbReference type="InterPro" id="IPR011047">
    <property type="entry name" value="Quinoprotein_ADH-like_sf"/>
</dbReference>
<evidence type="ECO:0000256" key="3">
    <source>
        <dbReference type="PROSITE-ProRule" id="PRU00221"/>
    </source>
</evidence>
<protein>
    <submittedName>
        <fullName evidence="6">Uncharacterized protein</fullName>
    </submittedName>
</protein>
<dbReference type="SMART" id="SM00320">
    <property type="entry name" value="WD40"/>
    <property type="match status" value="14"/>
</dbReference>
<dbReference type="Proteomes" id="UP001149954">
    <property type="component" value="Unassembled WGS sequence"/>
</dbReference>
<dbReference type="Gene3D" id="3.40.50.300">
    <property type="entry name" value="P-loop containing nucleotide triphosphate hydrolases"/>
    <property type="match status" value="1"/>
</dbReference>
<dbReference type="InterPro" id="IPR036322">
    <property type="entry name" value="WD40_repeat_dom_sf"/>
</dbReference>
<dbReference type="CDD" id="cd00200">
    <property type="entry name" value="WD40"/>
    <property type="match status" value="2"/>
</dbReference>
<feature type="domain" description="Nephrocystin 3-like N-terminal" evidence="5">
    <location>
        <begin position="360"/>
        <end position="520"/>
    </location>
</feature>
<feature type="repeat" description="WD" evidence="3">
    <location>
        <begin position="1551"/>
        <end position="1576"/>
    </location>
</feature>
<dbReference type="InterPro" id="IPR000845">
    <property type="entry name" value="Nucleoside_phosphorylase_d"/>
</dbReference>
<dbReference type="Pfam" id="PF00400">
    <property type="entry name" value="WD40"/>
    <property type="match status" value="10"/>
</dbReference>
<comment type="caution">
    <text evidence="6">The sequence shown here is derived from an EMBL/GenBank/DDBJ whole genome shotgun (WGS) entry which is preliminary data.</text>
</comment>
<reference evidence="6" key="1">
    <citation type="submission" date="2022-12" db="EMBL/GenBank/DDBJ databases">
        <authorList>
            <person name="Petersen C."/>
        </authorList>
    </citation>
    <scope>NUCLEOTIDE SEQUENCE</scope>
    <source>
        <strain evidence="6">IBT 29495</strain>
    </source>
</reference>
<evidence type="ECO:0000256" key="2">
    <source>
        <dbReference type="ARBA" id="ARBA00022737"/>
    </source>
</evidence>
<dbReference type="InterPro" id="IPR027417">
    <property type="entry name" value="P-loop_NTPase"/>
</dbReference>
<dbReference type="Gene3D" id="2.130.10.10">
    <property type="entry name" value="YVTN repeat-like/Quinoprotein amine dehydrogenase"/>
    <property type="match status" value="7"/>
</dbReference>
<evidence type="ECO:0000259" key="4">
    <source>
        <dbReference type="Pfam" id="PF01048"/>
    </source>
</evidence>
<keyword evidence="2" id="KW-0677">Repeat</keyword>
<proteinExistence type="predicted"/>
<feature type="repeat" description="WD" evidence="3">
    <location>
        <begin position="1161"/>
        <end position="1193"/>
    </location>
</feature>
<dbReference type="PANTHER" id="PTHR19848:SF8">
    <property type="entry name" value="F-BOX AND WD REPEAT DOMAIN CONTAINING 7"/>
    <property type="match status" value="1"/>
</dbReference>
<dbReference type="PANTHER" id="PTHR19848">
    <property type="entry name" value="WD40 REPEAT PROTEIN"/>
    <property type="match status" value="1"/>
</dbReference>
<dbReference type="OrthoDB" id="1577640at2759"/>
<organism evidence="6 7">
    <name type="scientific">Penicillium fimorum</name>
    <dbReference type="NCBI Taxonomy" id="1882269"/>
    <lineage>
        <taxon>Eukaryota</taxon>
        <taxon>Fungi</taxon>
        <taxon>Dikarya</taxon>
        <taxon>Ascomycota</taxon>
        <taxon>Pezizomycotina</taxon>
        <taxon>Eurotiomycetes</taxon>
        <taxon>Eurotiomycetidae</taxon>
        <taxon>Eurotiales</taxon>
        <taxon>Aspergillaceae</taxon>
        <taxon>Penicillium</taxon>
    </lineage>
</organism>
<dbReference type="SUPFAM" id="SSF50998">
    <property type="entry name" value="Quinoprotein alcohol dehydrogenase-like"/>
    <property type="match status" value="1"/>
</dbReference>
<dbReference type="PROSITE" id="PS50082">
    <property type="entry name" value="WD_REPEATS_2"/>
    <property type="match status" value="7"/>
</dbReference>
<dbReference type="PROSITE" id="PS50294">
    <property type="entry name" value="WD_REPEATS_REGION"/>
    <property type="match status" value="4"/>
</dbReference>
<dbReference type="GO" id="GO:0009116">
    <property type="term" value="P:nucleoside metabolic process"/>
    <property type="evidence" value="ECO:0007669"/>
    <property type="project" value="InterPro"/>
</dbReference>
<dbReference type="Pfam" id="PF01048">
    <property type="entry name" value="PNP_UDP_1"/>
    <property type="match status" value="1"/>
</dbReference>
<keyword evidence="7" id="KW-1185">Reference proteome</keyword>
<name>A0A9W9Y3X0_9EURO</name>
<sequence>MSKRRRPSTEDYAVGWICALPIELAAALEMLDETYDSFENGSSSRYNLGRISEHNVVVACLPKGQMGTNSAATVAAELKSAFPSIRIGLLVGIGGGVPSADADIRLGDVVVSLPGTMHGGVIQYDFGKSTPSGLERTGFLNAPPPAVLAAVSRVQANHIRGQDTRLRDCISHFNRAPAFSSANLGQDVLFDAQYRHIGGPTCEKCSKERIVERGLRKNDVVIHYGLIASGNLVIKDGVERDRVASELKGVLCFEMEAAGIMNNFPCLVIRGICDYADSHKNKQWQPYAAATAAAYTKDLLSVIPSSTVVESQTVIEILREKQVIEDTLNRLPYAAEATFNSSRRQHERTCLVGTRVHVLKEINNWSKRKDSQRIFWVNGWAGTGKSAIAGTIAHQFHEEQRLGASFFFSRGGGDISQAGKFVATVARQLASNILPLQKFLCEAVASYGAIGTQSLGDQWRHLILSPLSKMNSNSCQLPYLLVIDALDECDDNKDIQVILSLLAQAQPMLNNILRVLITSRPDLPIEVGFSRMPRDNYSPFILHHLPSETVSHDILFFLQHELKSISRDQALEPTWPGAEAIERLAIRASGLFIWCATACRFIQEGGYFTEGRLNILLRGSTSTTAPEEHLNDIYTSVLRASILPTYTEQEKEQFCDHLRHILGPIVILYSPLPLESMCKLIQTPKQQVPKILVHLHAILDVPDDLTGPLRLHHPSFRDFLIDDQRCRDANFFVDKNRVHHRLAEGCLRLMSSTLKQDICGVNAPGMSADDVDDTQKQQCLPAEIQYACLYWVQHLENSKVSLKDGDAIHQFLIDHVLHWLEALSWMRRVPECIRALMSLESLALKSQSSQAKSLIWDTKRLARANQSIMEKAPLQIYFSALVFAPLTSPIRNHFSHVPMQWMKELPTIRTHWDSLQQTLECNPEGVFHIAFSPYGNVLASTSGQKVRLWDPSSGQCLNTLEGEDGLETLDDEMRDEVNDLDYENRFGTISFSPDEKILASASSSSSGVWLWDVLTGQCLHVLRGHTGAVNQVSFSCNGNTLASSSYDRTVRLWDPCTGNCVQILTGHTDCVYAVAFSPALDFANILASASDHGNIRIWDSTTAMCLWDFEPDSEEQLRILAFSCDGKLLASAHGDKSNAFTPSSTNVHLWGPMTGDSLHILRGHSGKVTAIAFSPNGKLLASASWDRSVRLWDPLDGHCLAIFQHDSGVYDVMFALDGKTLASSTMHDQSVCLWDPSTRQCLQKMEGHSSWVHSVAFSPSSNNGEILLASAGVDDRVILWSIPVEQGQATPQNESDTFSSLNTSDDGKKLVVCTDKTMYLWDLSTGEQLGVLNGHTSWIRSVDFLPDGEKMVSNDKNATHLWDLSTGQRLQTLNHPEDYISRVSFSADGGKIALVTDHSHVLFWNISSGEHSQASSAHLITSIRFSPDGEKIVSITWDDQVLTWNPSNGEDLQPLNEAGWQPLSTPSNPYPARTFSLDGDKFASLSKDLELRVWAMSTGHCLQTIAIQTDIPHDHWHHGIAFHPNGMYVALFYEETMQLWDIITGQCLQTFRGHMTNISHMSFSPNGRLLASASGDPIEDWVYSRSNADSNSLRLWNTFTGECLYILNGTPGLTRLSFSSDEQYLNTSLGALSLSPSVKSPKENDDMKPQAPGLFITNTWIMLNGQNHLWLPPEYRPMYTAVYGNIIAILTGDAQLMLFKFSLHW</sequence>
<dbReference type="SUPFAM" id="SSF53167">
    <property type="entry name" value="Purine and uridine phosphorylases"/>
    <property type="match status" value="1"/>
</dbReference>
<dbReference type="InterPro" id="IPR001680">
    <property type="entry name" value="WD40_rpt"/>
</dbReference>
<dbReference type="EMBL" id="JAPWDS010000001">
    <property type="protein sequence ID" value="KAJ5519812.1"/>
    <property type="molecule type" value="Genomic_DNA"/>
</dbReference>
<feature type="repeat" description="WD" evidence="3">
    <location>
        <begin position="1332"/>
        <end position="1372"/>
    </location>
</feature>
<evidence type="ECO:0000259" key="5">
    <source>
        <dbReference type="Pfam" id="PF24883"/>
    </source>
</evidence>
<dbReference type="SUPFAM" id="SSF50978">
    <property type="entry name" value="WD40 repeat-like"/>
    <property type="match status" value="2"/>
</dbReference>
<dbReference type="Gene3D" id="3.40.50.1580">
    <property type="entry name" value="Nucleoside phosphorylase domain"/>
    <property type="match status" value="1"/>
</dbReference>
<reference evidence="6" key="2">
    <citation type="journal article" date="2023" name="IMA Fungus">
        <title>Comparative genomic study of the Penicillium genus elucidates a diverse pangenome and 15 lateral gene transfer events.</title>
        <authorList>
            <person name="Petersen C."/>
            <person name="Sorensen T."/>
            <person name="Nielsen M.R."/>
            <person name="Sondergaard T.E."/>
            <person name="Sorensen J.L."/>
            <person name="Fitzpatrick D.A."/>
            <person name="Frisvad J.C."/>
            <person name="Nielsen K.L."/>
        </authorList>
    </citation>
    <scope>NUCLEOTIDE SEQUENCE</scope>
    <source>
        <strain evidence="6">IBT 29495</strain>
    </source>
</reference>
<feature type="repeat" description="WD" evidence="3">
    <location>
        <begin position="1064"/>
        <end position="1099"/>
    </location>
</feature>
<dbReference type="Pfam" id="PF24883">
    <property type="entry name" value="NPHP3_N"/>
    <property type="match status" value="1"/>
</dbReference>
<gene>
    <name evidence="6" type="ORF">N7463_000265</name>
</gene>
<dbReference type="GO" id="GO:0003824">
    <property type="term" value="F:catalytic activity"/>
    <property type="evidence" value="ECO:0007669"/>
    <property type="project" value="InterPro"/>
</dbReference>
<feature type="domain" description="Nucleoside phosphorylase" evidence="4">
    <location>
        <begin position="15"/>
        <end position="296"/>
    </location>
</feature>
<evidence type="ECO:0000313" key="7">
    <source>
        <dbReference type="Proteomes" id="UP001149954"/>
    </source>
</evidence>
<keyword evidence="1 3" id="KW-0853">WD repeat</keyword>
<feature type="repeat" description="WD" evidence="3">
    <location>
        <begin position="1245"/>
        <end position="1282"/>
    </location>
</feature>
<accession>A0A9W9Y3X0</accession>
<dbReference type="SUPFAM" id="SSF52540">
    <property type="entry name" value="P-loop containing nucleoside triphosphate hydrolases"/>
    <property type="match status" value="1"/>
</dbReference>
<dbReference type="InterPro" id="IPR056884">
    <property type="entry name" value="NPHP3-like_N"/>
</dbReference>